<dbReference type="PROSITE" id="PS00061">
    <property type="entry name" value="ADH_SHORT"/>
    <property type="match status" value="1"/>
</dbReference>
<reference evidence="4" key="1">
    <citation type="submission" date="2020-07" db="EMBL/GenBank/DDBJ databases">
        <authorList>
            <person name="Camacho E."/>
        </authorList>
    </citation>
    <scope>NUCLEOTIDE SEQUENCE</scope>
    <source>
        <strain evidence="4">MPO218</strain>
    </source>
</reference>
<dbReference type="Proteomes" id="UP000664914">
    <property type="component" value="Chromosome"/>
</dbReference>
<dbReference type="PRINTS" id="PR00080">
    <property type="entry name" value="SDRFAMILY"/>
</dbReference>
<dbReference type="InterPro" id="IPR020904">
    <property type="entry name" value="Sc_DH/Rdtase_CS"/>
</dbReference>
<feature type="domain" description="Ketoreductase" evidence="3">
    <location>
        <begin position="7"/>
        <end position="187"/>
    </location>
</feature>
<organism evidence="4 5">
    <name type="scientific">Rhizorhabdus wittichii</name>
    <dbReference type="NCBI Taxonomy" id="160791"/>
    <lineage>
        <taxon>Bacteria</taxon>
        <taxon>Pseudomonadati</taxon>
        <taxon>Pseudomonadota</taxon>
        <taxon>Alphaproteobacteria</taxon>
        <taxon>Sphingomonadales</taxon>
        <taxon>Sphingomonadaceae</taxon>
        <taxon>Rhizorhabdus</taxon>
    </lineage>
</organism>
<accession>A0A975D5G1</accession>
<protein>
    <submittedName>
        <fullName evidence="4">SDR family oxidoreductase</fullName>
    </submittedName>
</protein>
<evidence type="ECO:0000313" key="5">
    <source>
        <dbReference type="Proteomes" id="UP000664914"/>
    </source>
</evidence>
<dbReference type="PANTHER" id="PTHR42760">
    <property type="entry name" value="SHORT-CHAIN DEHYDROGENASES/REDUCTASES FAMILY MEMBER"/>
    <property type="match status" value="1"/>
</dbReference>
<proteinExistence type="inferred from homology"/>
<dbReference type="InterPro" id="IPR002347">
    <property type="entry name" value="SDR_fam"/>
</dbReference>
<dbReference type="FunFam" id="3.40.50.720:FF:000084">
    <property type="entry name" value="Short-chain dehydrogenase reductase"/>
    <property type="match status" value="1"/>
</dbReference>
<dbReference type="EMBL" id="CP059319">
    <property type="protein sequence ID" value="QTH23407.1"/>
    <property type="molecule type" value="Genomic_DNA"/>
</dbReference>
<dbReference type="InterPro" id="IPR057326">
    <property type="entry name" value="KR_dom"/>
</dbReference>
<reference evidence="4" key="2">
    <citation type="submission" date="2021-04" db="EMBL/GenBank/DDBJ databases">
        <title>Isolation and genomic analysis of the ibuprofen-degrading bacterium Sphingomonas strain MPO218.</title>
        <authorList>
            <person name="Aulestia M."/>
            <person name="Flores A."/>
            <person name="Mangas E.L."/>
            <person name="Perez-Pulido A.J."/>
            <person name="Santero E."/>
            <person name="Camacho E.M."/>
        </authorList>
    </citation>
    <scope>NUCLEOTIDE SEQUENCE</scope>
    <source>
        <strain evidence="4">MPO218</strain>
    </source>
</reference>
<name>A0A975D5G1_9SPHN</name>
<sequence length="266" mass="27500">MRMLDGKVAIITGGGTGIGAAIARLFARKGAHVVITSELAAEAMAPVVEAIRTDGGSASAMSCDIMDRAAIAALVEGVERDHGRIDILIQSAGVCFAGPIETMEPRKIDLTFGVNVIGAISMIQAALPAMKRAGGGAIVNISSGAAVLGVNEMAVYAASKAAIAHFTRTLAPELRRTNIRINAIGPGSVRTQMLGFTGDELTEEQRAGMVRREARSISPYGNAMMEPDDIAELALFLASDAARALHGSFVLADQGISSAMLPPASQ</sequence>
<dbReference type="GO" id="GO:0016616">
    <property type="term" value="F:oxidoreductase activity, acting on the CH-OH group of donors, NAD or NADP as acceptor"/>
    <property type="evidence" value="ECO:0007669"/>
    <property type="project" value="UniProtKB-ARBA"/>
</dbReference>
<evidence type="ECO:0000259" key="3">
    <source>
        <dbReference type="SMART" id="SM00822"/>
    </source>
</evidence>
<comment type="similarity">
    <text evidence="1 2">Belongs to the short-chain dehydrogenases/reductases (SDR) family.</text>
</comment>
<dbReference type="SUPFAM" id="SSF51735">
    <property type="entry name" value="NAD(P)-binding Rossmann-fold domains"/>
    <property type="match status" value="1"/>
</dbReference>
<dbReference type="Gene3D" id="3.40.50.720">
    <property type="entry name" value="NAD(P)-binding Rossmann-like Domain"/>
    <property type="match status" value="1"/>
</dbReference>
<dbReference type="InterPro" id="IPR036291">
    <property type="entry name" value="NAD(P)-bd_dom_sf"/>
</dbReference>
<evidence type="ECO:0000313" key="4">
    <source>
        <dbReference type="EMBL" id="QTH23407.1"/>
    </source>
</evidence>
<dbReference type="PRINTS" id="PR00081">
    <property type="entry name" value="GDHRDH"/>
</dbReference>
<dbReference type="Pfam" id="PF00106">
    <property type="entry name" value="adh_short"/>
    <property type="match status" value="1"/>
</dbReference>
<evidence type="ECO:0000256" key="2">
    <source>
        <dbReference type="RuleBase" id="RU000363"/>
    </source>
</evidence>
<evidence type="ECO:0000256" key="1">
    <source>
        <dbReference type="ARBA" id="ARBA00006484"/>
    </source>
</evidence>
<dbReference type="AlphaFoldDB" id="A0A975D5G1"/>
<gene>
    <name evidence="4" type="ORF">HRJ34_07870</name>
</gene>
<dbReference type="SMART" id="SM00822">
    <property type="entry name" value="PKS_KR"/>
    <property type="match status" value="1"/>
</dbReference>
<dbReference type="CDD" id="cd05233">
    <property type="entry name" value="SDR_c"/>
    <property type="match status" value="1"/>
</dbReference>